<protein>
    <submittedName>
        <fullName evidence="1">Uncharacterized protein</fullName>
    </submittedName>
</protein>
<organism evidence="1 2">
    <name type="scientific">Stentor coeruleus</name>
    <dbReference type="NCBI Taxonomy" id="5963"/>
    <lineage>
        <taxon>Eukaryota</taxon>
        <taxon>Sar</taxon>
        <taxon>Alveolata</taxon>
        <taxon>Ciliophora</taxon>
        <taxon>Postciliodesmatophora</taxon>
        <taxon>Heterotrichea</taxon>
        <taxon>Heterotrichida</taxon>
        <taxon>Stentoridae</taxon>
        <taxon>Stentor</taxon>
    </lineage>
</organism>
<name>A0A1R2BRW8_9CILI</name>
<reference evidence="1 2" key="1">
    <citation type="submission" date="2016-11" db="EMBL/GenBank/DDBJ databases">
        <title>The macronuclear genome of Stentor coeruleus: a giant cell with tiny introns.</title>
        <authorList>
            <person name="Slabodnick M."/>
            <person name="Ruby J.G."/>
            <person name="Reiff S.B."/>
            <person name="Swart E.C."/>
            <person name="Gosai S."/>
            <person name="Prabakaran S."/>
            <person name="Witkowska E."/>
            <person name="Larue G.E."/>
            <person name="Fisher S."/>
            <person name="Freeman R.M."/>
            <person name="Gunawardena J."/>
            <person name="Chu W."/>
            <person name="Stover N.A."/>
            <person name="Gregory B.D."/>
            <person name="Nowacki M."/>
            <person name="Derisi J."/>
            <person name="Roy S.W."/>
            <person name="Marshall W.F."/>
            <person name="Sood P."/>
        </authorList>
    </citation>
    <scope>NUCLEOTIDE SEQUENCE [LARGE SCALE GENOMIC DNA]</scope>
    <source>
        <strain evidence="1">WM001</strain>
    </source>
</reference>
<keyword evidence="2" id="KW-1185">Reference proteome</keyword>
<sequence>MFRNGKSPELDYLERIHEVLSKKTLSFSEMKYISERLQNYSGMLPPISFGILCSKITRSTHKHFFADVLPIAINKIQNGENSIPGSIIMSLSFYDNAKQEDWEILSVNFLKNLKETLTIHDLACIQKILLNWKNYQNHLPTIRSCLEKIPLSPETICLYASIYRCLNDSDMILKVVSYYDEIIESIKFEDMIFTAFHLMQESLLATKTLEKVLNRINVYAGPWNASLLVRIMQIFVKGPENFEQFNPIFHSKILSNLNKFTPRELVNIIHFTVTNPFYAYEPLICDIYKEIIKRDDLKFSPLDYSSLIHALGKNNLDVQPLLKYLTSRLIMECDGNQICIIYHYIFNVAPNDMLNKIKKRILEKIETTSPKNILNVAKDIASDENFNVEYWDNFYNKASKIISQHNDTKSAFYNSQLTTIFTKVKKCGKPKIY</sequence>
<dbReference type="EMBL" id="MPUH01000464">
    <property type="protein sequence ID" value="OMJ79572.1"/>
    <property type="molecule type" value="Genomic_DNA"/>
</dbReference>
<proteinExistence type="predicted"/>
<comment type="caution">
    <text evidence="1">The sequence shown here is derived from an EMBL/GenBank/DDBJ whole genome shotgun (WGS) entry which is preliminary data.</text>
</comment>
<evidence type="ECO:0000313" key="1">
    <source>
        <dbReference type="EMBL" id="OMJ79572.1"/>
    </source>
</evidence>
<dbReference type="AlphaFoldDB" id="A0A1R2BRW8"/>
<accession>A0A1R2BRW8</accession>
<evidence type="ECO:0000313" key="2">
    <source>
        <dbReference type="Proteomes" id="UP000187209"/>
    </source>
</evidence>
<gene>
    <name evidence="1" type="ORF">SteCoe_20380</name>
</gene>
<dbReference type="Proteomes" id="UP000187209">
    <property type="component" value="Unassembled WGS sequence"/>
</dbReference>